<dbReference type="PROSITE" id="PS51375">
    <property type="entry name" value="PPR"/>
    <property type="match status" value="10"/>
</dbReference>
<feature type="repeat" description="PPR" evidence="3">
    <location>
        <begin position="447"/>
        <end position="481"/>
    </location>
</feature>
<feature type="repeat" description="PPR" evidence="3">
    <location>
        <begin position="345"/>
        <end position="379"/>
    </location>
</feature>
<evidence type="ECO:0000256" key="3">
    <source>
        <dbReference type="PROSITE-ProRule" id="PRU00708"/>
    </source>
</evidence>
<dbReference type="Pfam" id="PF01535">
    <property type="entry name" value="PPR"/>
    <property type="match status" value="6"/>
</dbReference>
<dbReference type="PANTHER" id="PTHR47926">
    <property type="entry name" value="PENTATRICOPEPTIDE REPEAT-CONTAINING PROTEIN"/>
    <property type="match status" value="1"/>
</dbReference>
<dbReference type="GO" id="GO:0008270">
    <property type="term" value="F:zinc ion binding"/>
    <property type="evidence" value="ECO:0007669"/>
    <property type="project" value="InterPro"/>
</dbReference>
<dbReference type="FunFam" id="1.25.40.10:FF:000361">
    <property type="entry name" value="Pentatricopeptide repeat-containing protein chloroplastic"/>
    <property type="match status" value="1"/>
</dbReference>
<feature type="repeat" description="PPR" evidence="3">
    <location>
        <begin position="583"/>
        <end position="617"/>
    </location>
</feature>
<dbReference type="Pfam" id="PF13041">
    <property type="entry name" value="PPR_2"/>
    <property type="match status" value="4"/>
</dbReference>
<dbReference type="SUPFAM" id="SSF81901">
    <property type="entry name" value="HCP-like"/>
    <property type="match status" value="1"/>
</dbReference>
<feature type="repeat" description="PPR" evidence="3">
    <location>
        <begin position="274"/>
        <end position="308"/>
    </location>
</feature>
<feature type="repeat" description="PPR" evidence="3">
    <location>
        <begin position="173"/>
        <end position="207"/>
    </location>
</feature>
<feature type="repeat" description="PPR" evidence="3">
    <location>
        <begin position="719"/>
        <end position="749"/>
    </location>
</feature>
<dbReference type="FunFam" id="1.25.40.10:FF:000381">
    <property type="entry name" value="Pentatricopeptide repeat-containing protein"/>
    <property type="match status" value="1"/>
</dbReference>
<protein>
    <recommendedName>
        <fullName evidence="4">DYW domain-containing protein</fullName>
    </recommendedName>
</protein>
<proteinExistence type="inferred from homology"/>
<feature type="repeat" description="PPR" evidence="3">
    <location>
        <begin position="309"/>
        <end position="344"/>
    </location>
</feature>
<dbReference type="FunFam" id="1.25.40.10:FF:000393">
    <property type="entry name" value="Pentatricopeptide repeat-containing protein At1g20230"/>
    <property type="match status" value="1"/>
</dbReference>
<comment type="caution">
    <text evidence="5">The sequence shown here is derived from an EMBL/GenBank/DDBJ whole genome shotgun (WGS) entry which is preliminary data.</text>
</comment>
<dbReference type="GO" id="GO:0009451">
    <property type="term" value="P:RNA modification"/>
    <property type="evidence" value="ECO:0007669"/>
    <property type="project" value="InterPro"/>
</dbReference>
<comment type="similarity">
    <text evidence="1">Belongs to the PPR family. PCMP-H subfamily.</text>
</comment>
<organism evidence="5 6">
    <name type="scientific">Papaver nudicaule</name>
    <name type="common">Iceland poppy</name>
    <dbReference type="NCBI Taxonomy" id="74823"/>
    <lineage>
        <taxon>Eukaryota</taxon>
        <taxon>Viridiplantae</taxon>
        <taxon>Streptophyta</taxon>
        <taxon>Embryophyta</taxon>
        <taxon>Tracheophyta</taxon>
        <taxon>Spermatophyta</taxon>
        <taxon>Magnoliopsida</taxon>
        <taxon>Ranunculales</taxon>
        <taxon>Papaveraceae</taxon>
        <taxon>Papaveroideae</taxon>
        <taxon>Papaver</taxon>
    </lineage>
</organism>
<dbReference type="Gene3D" id="1.25.40.10">
    <property type="entry name" value="Tetratricopeptide repeat domain"/>
    <property type="match status" value="6"/>
</dbReference>
<dbReference type="PANTHER" id="PTHR47926:SF347">
    <property type="entry name" value="PENTATRICOPEPTIDE REPEAT-CONTAINING PROTEIN"/>
    <property type="match status" value="1"/>
</dbReference>
<feature type="domain" description="DYW" evidence="4">
    <location>
        <begin position="899"/>
        <end position="991"/>
    </location>
</feature>
<name>A0AA41VGS9_PAPNU</name>
<dbReference type="AlphaFoldDB" id="A0AA41VGS9"/>
<dbReference type="EMBL" id="JAJJMA010218877">
    <property type="protein sequence ID" value="MCL7040986.1"/>
    <property type="molecule type" value="Genomic_DNA"/>
</dbReference>
<sequence length="991" mass="111582">MSTISLSHSNNLIIMMIVASSPHHSHSSSSFLHPNRKKRQLSASSTLTDFSKVKKVEKAKTETHQTFDDSVWYTKEALCISSLTTNKHIDGLLHSLEDKTHPHNDQCTENYALILQNCRKLDYLELGLQIHGRLVVSGVELCSFLSCQLLELYCKLGYIDSARQLFNNMSQRNVFSWTSIIGLYCGLGDYEETIKLFYLMIEEGVRPDHFVFPKIYKACSELKNYEIGKEVYDYMLSIGFEGNPFVKKSILDMFIKCGKMDIAKRMFDKMQFKDVVTWNMMVSAYASMGDFEQALYHFESMKSAGVKPDRITWNSILTGYAQNGQFEEASNCLFEMSGSQNLKPNVVSWTALIAGNEQNGCSLQALDVFRKMVIERVKPNSITIASVISACTNLTLLRHGKEIHGYCIKAERLDLDVLVGNSLVDFYAKCRNPEVARRNFDLIKQKDLVSWNAMLAGYALRGCREEALELLDVMKMQGVKPDIITWNGLVTGYTQSRDGKTALEFFYKMRQTDIYPNTITISGALAACALTNDLKSGKDIHGFVIRNQMELSTGVGSALISMYSGCGQLRLGLSVFKELSTRDVVIWNSIVAACAQGGQGINALNLLTDMKLSNVEPDTVTMVSALPACARLAALRQGKEIHQYILRHGLDTCNFIWNSLIDMYGRCGEIRKARKIFNMMPQRDLVSWNTLISCYGMHGFGMDAVNVFLRLRATDLIPNHFTFTNLLSACSHSGLIDEGWEYFEMMKSEYKIEPAVEQYACMVDLLARAGQFDETMKLLKEMPIEPNAAVWGSLLGACRIHSNLKLAEYAAGYLFDLEPQNSGNYILLANIYSVAGRWEDAARIRQLMKDRGVTKPPGCSWIEVKRTVHSFIVGDTTHPLMHDISAKMESLYSDIKKIGYVPDTNFVLQDVGEDEKEFSLCGHSEKLAIAFGLISTPAGTPLRIIKNLRVCGDCHSATKFISQVEKREITMRDSYRFHHFVDGVCSCGDYW</sequence>
<reference evidence="5" key="1">
    <citation type="submission" date="2022-03" db="EMBL/GenBank/DDBJ databases">
        <title>A functionally conserved STORR gene fusion in Papaver species that diverged 16.8 million years ago.</title>
        <authorList>
            <person name="Catania T."/>
        </authorList>
    </citation>
    <scope>NUCLEOTIDE SEQUENCE</scope>
    <source>
        <strain evidence="5">S-191538</strain>
    </source>
</reference>
<dbReference type="Proteomes" id="UP001177140">
    <property type="component" value="Unassembled WGS sequence"/>
</dbReference>
<gene>
    <name evidence="5" type="ORF">MKW94_024253</name>
</gene>
<dbReference type="InterPro" id="IPR046960">
    <property type="entry name" value="PPR_At4g14850-like_plant"/>
</dbReference>
<dbReference type="Pfam" id="PF14432">
    <property type="entry name" value="DYW_deaminase"/>
    <property type="match status" value="1"/>
</dbReference>
<dbReference type="InterPro" id="IPR046848">
    <property type="entry name" value="E_motif"/>
</dbReference>
<feature type="repeat" description="PPR" evidence="3">
    <location>
        <begin position="821"/>
        <end position="855"/>
    </location>
</feature>
<dbReference type="InterPro" id="IPR011990">
    <property type="entry name" value="TPR-like_helical_dom_sf"/>
</dbReference>
<dbReference type="GO" id="GO:0003723">
    <property type="term" value="F:RNA binding"/>
    <property type="evidence" value="ECO:0007669"/>
    <property type="project" value="InterPro"/>
</dbReference>
<evidence type="ECO:0000256" key="2">
    <source>
        <dbReference type="ARBA" id="ARBA00022737"/>
    </source>
</evidence>
<evidence type="ECO:0000256" key="1">
    <source>
        <dbReference type="ARBA" id="ARBA00006643"/>
    </source>
</evidence>
<dbReference type="InterPro" id="IPR002885">
    <property type="entry name" value="PPR_rpt"/>
</dbReference>
<dbReference type="Pfam" id="PF20431">
    <property type="entry name" value="E_motif"/>
    <property type="match status" value="1"/>
</dbReference>
<evidence type="ECO:0000313" key="5">
    <source>
        <dbReference type="EMBL" id="MCL7040986.1"/>
    </source>
</evidence>
<evidence type="ECO:0000313" key="6">
    <source>
        <dbReference type="Proteomes" id="UP001177140"/>
    </source>
</evidence>
<feature type="repeat" description="PPR" evidence="3">
    <location>
        <begin position="482"/>
        <end position="516"/>
    </location>
</feature>
<keyword evidence="6" id="KW-1185">Reference proteome</keyword>
<dbReference type="InterPro" id="IPR032867">
    <property type="entry name" value="DYW_dom"/>
</dbReference>
<feature type="repeat" description="PPR" evidence="3">
    <location>
        <begin position="653"/>
        <end position="687"/>
    </location>
</feature>
<accession>A0AA41VGS9</accession>
<dbReference type="NCBIfam" id="TIGR00756">
    <property type="entry name" value="PPR"/>
    <property type="match status" value="8"/>
</dbReference>
<keyword evidence="2" id="KW-0677">Repeat</keyword>
<dbReference type="FunFam" id="1.25.40.10:FF:002148">
    <property type="entry name" value="Pentatricopeptide repeat-containing protein At2g29760, chloroplastic"/>
    <property type="match status" value="1"/>
</dbReference>
<evidence type="ECO:0000259" key="4">
    <source>
        <dbReference type="Pfam" id="PF14432"/>
    </source>
</evidence>